<dbReference type="InterPro" id="IPR001769">
    <property type="entry name" value="Gingipain"/>
</dbReference>
<evidence type="ECO:0000259" key="1">
    <source>
        <dbReference type="Pfam" id="PF01364"/>
    </source>
</evidence>
<dbReference type="Proteomes" id="UP000480178">
    <property type="component" value="Chromosome"/>
</dbReference>
<proteinExistence type="predicted"/>
<accession>A0A6C0GJL3</accession>
<dbReference type="RefSeq" id="WP_162444146.1">
    <property type="nucleotide sequence ID" value="NZ_CP048222.1"/>
</dbReference>
<dbReference type="Gene3D" id="2.60.40.4070">
    <property type="match status" value="1"/>
</dbReference>
<evidence type="ECO:0000313" key="2">
    <source>
        <dbReference type="EMBL" id="QHT68127.1"/>
    </source>
</evidence>
<dbReference type="SUPFAM" id="SSF52129">
    <property type="entry name" value="Caspase-like"/>
    <property type="match status" value="1"/>
</dbReference>
<dbReference type="InterPro" id="IPR013783">
    <property type="entry name" value="Ig-like_fold"/>
</dbReference>
<dbReference type="KEGG" id="rhoz:GXP67_16510"/>
<dbReference type="GO" id="GO:0006508">
    <property type="term" value="P:proteolysis"/>
    <property type="evidence" value="ECO:0007669"/>
    <property type="project" value="InterPro"/>
</dbReference>
<dbReference type="CDD" id="cd02258">
    <property type="entry name" value="Peptidase_C25_N"/>
    <property type="match status" value="1"/>
</dbReference>
<dbReference type="GO" id="GO:0008234">
    <property type="term" value="F:cysteine-type peptidase activity"/>
    <property type="evidence" value="ECO:0007669"/>
    <property type="project" value="InterPro"/>
</dbReference>
<protein>
    <submittedName>
        <fullName evidence="2">Transporter</fullName>
    </submittedName>
</protein>
<dbReference type="InterPro" id="IPR029030">
    <property type="entry name" value="Caspase-like_dom_sf"/>
</dbReference>
<dbReference type="Pfam" id="PF01364">
    <property type="entry name" value="Peptidase_C25"/>
    <property type="match status" value="1"/>
</dbReference>
<feature type="domain" description="Gingipain" evidence="1">
    <location>
        <begin position="413"/>
        <end position="771"/>
    </location>
</feature>
<sequence>MSTRLNNYIFIACLWMVCVWVTPVQAQRFGNEWIRFDQQYYKIPVTQKGIYRITASDLQAAGFPVAAVDPRRIQLFHRGFEQAIYINGEANAIFDAADYIEFFGQGNDGTQDSLLYIPSSAQPHKYYSLYSDTTAYFLTWRLDNGFGKRMESFYEANVGNIPAETFHWDEKLLVLTDQYAAGQTHQRGTDLEALLSHYDYGEGWSGEAIGKFQNKEYTLPGIQNIAAVATKPKLEVLLVGRNNRNHNSELFAGNTSTSLRSLATLQFPFHDTKLYKTDLEVADINSGQLVVRARSNGFNDANQDYISVSYIRLLYPQTWNAGGLPQKYFMLPVKATGKSFIEISNPAAGTTLYDITDIYAIKRIGTNTEAGKLTAIVSGTTINRTILANTTFLPVTKIIRVGFRNIHAPSHNYIILSHKSLMQPAGGFTDAVRGYAGYRASQAGGSYDTLVVDVDLIYNQFGYGELSPLAFRRFADYMLSFGKPEHLFIIGKSIYPQNVRKDPERYIKDMVPTGGYPGSDVAITAGLDGTPYVPGIPTGRITASTPQHIVDYLNKVKEQEATPPNALWRKNLIHLSGGKNQSELRAFKFFVDDFKKVAEGAYLGGKVATLSKKTDNSVELINIADQVNKGVSQITFFGHSGVGITDIEIGWASDDLQGYRNKGKYPMLLVNGCEAGDIFYGGPSFGENWILTPDRGAVLFLAHSRVGYVSPLKRYSDWFYRIAYGDSIYIAKPMGAVQKEVIRKFVAASNAEIDLSHAEQFTLQGDPAIHLLGVDKPDYYTANDQLFLKSFDNSVITAATDSFQIGIITSNFGRVSRQEFPVTVRRTTGDGLVEQYDTLFYPPVYYQDTLFFTIRSQNFGAGGNNRFEVILDVTDSIPELNENNNTGILEYNMPSVGAIPLFPKEYSVVSKQPVQFIAQAITNENRQFVFELDTTHTFTGPGKKSTIVTASNLPSWQTDLFSNSIAHDSTVYYWRIRYADMPDDANNTWAESSFIYITNSPEGWSQSEFPQFSKSNPRQVIRNTQTTTWDFPEVSTAIDLKTFGSTNQPEAYKKDELLLNNLAVIFGGRCGDNTITGVAFSKATTQPYSVLADYICGRDPKVGNYFTNVAIQNGALVNYIDAVPDGDYILLFSSGAVNYTSWSADLKSKMQQIGADPAKFALLQNGHPYIILGRKGAAAGTATEILPDYTSGIDPTAQALTLQQSLKGRSDNGTIISSLIGPASDWGTLYRTVLNSEANSFDKWQLDIIGTDLQGAQTVVQTNVPTDNFPLDGIDAKQYPYMRLRLQVKDTANLTPPQLKKWQVIYSGVPEGLINPNLVKADTYKIPDKKEGDTFSVEFAFQNISPRNFADSLDVQYSFYNTDTRQKTTKTFRIAPLAAGDTARFTIPVQTLSSVGNNLLQVYVNPRIQPEQNYANNIYEVAYKVQRDNIHPVLDVAFDGVRIMDGDIVSPSPLIAVSLKDENKFLIRKDTVGMELYLKKPCEGCNFERISFNQPGVRWTGASEENNDFRIEYQPNKLPDGVYTLRVQGSDVSGNISGLEPYRISFEVVNESKITHFYPYPNPFSTHTRFVFTLTGSEIPDQIKIQIMTVSGKVVREITQDELGPIRIGNNISSFAWDGTDEFGDKLANGVYMYRVIVKSNGQAVESRQTAADKAFTKDFGKIYILR</sequence>
<evidence type="ECO:0000313" key="3">
    <source>
        <dbReference type="Proteomes" id="UP000480178"/>
    </source>
</evidence>
<dbReference type="EMBL" id="CP048222">
    <property type="protein sequence ID" value="QHT68127.1"/>
    <property type="molecule type" value="Genomic_DNA"/>
</dbReference>
<gene>
    <name evidence="2" type="ORF">GXP67_16510</name>
</gene>
<dbReference type="Gene3D" id="3.40.50.1460">
    <property type="match status" value="1"/>
</dbReference>
<name>A0A6C0GJL3_9BACT</name>
<organism evidence="2 3">
    <name type="scientific">Rhodocytophaga rosea</name>
    <dbReference type="NCBI Taxonomy" id="2704465"/>
    <lineage>
        <taxon>Bacteria</taxon>
        <taxon>Pseudomonadati</taxon>
        <taxon>Bacteroidota</taxon>
        <taxon>Cytophagia</taxon>
        <taxon>Cytophagales</taxon>
        <taxon>Rhodocytophagaceae</taxon>
        <taxon>Rhodocytophaga</taxon>
    </lineage>
</organism>
<reference evidence="2 3" key="1">
    <citation type="submission" date="2020-01" db="EMBL/GenBank/DDBJ databases">
        <authorList>
            <person name="Kim M.K."/>
        </authorList>
    </citation>
    <scope>NUCLEOTIDE SEQUENCE [LARGE SCALE GENOMIC DNA]</scope>
    <source>
        <strain evidence="2 3">172606-1</strain>
    </source>
</reference>
<keyword evidence="3" id="KW-1185">Reference proteome</keyword>
<dbReference type="Gene3D" id="2.60.40.10">
    <property type="entry name" value="Immunoglobulins"/>
    <property type="match status" value="1"/>
</dbReference>